<keyword evidence="2" id="KW-1185">Reference proteome</keyword>
<dbReference type="EMBL" id="CM026427">
    <property type="protein sequence ID" value="KAG0568547.1"/>
    <property type="molecule type" value="Genomic_DNA"/>
</dbReference>
<organism evidence="1 2">
    <name type="scientific">Ceratodon purpureus</name>
    <name type="common">Fire moss</name>
    <name type="synonym">Dicranum purpureum</name>
    <dbReference type="NCBI Taxonomy" id="3225"/>
    <lineage>
        <taxon>Eukaryota</taxon>
        <taxon>Viridiplantae</taxon>
        <taxon>Streptophyta</taxon>
        <taxon>Embryophyta</taxon>
        <taxon>Bryophyta</taxon>
        <taxon>Bryophytina</taxon>
        <taxon>Bryopsida</taxon>
        <taxon>Dicranidae</taxon>
        <taxon>Pseudoditrichales</taxon>
        <taxon>Ditrichaceae</taxon>
        <taxon>Ceratodon</taxon>
    </lineage>
</organism>
<accession>A0A8T0HD14</accession>
<dbReference type="Proteomes" id="UP000822688">
    <property type="component" value="Chromosome 6"/>
</dbReference>
<protein>
    <submittedName>
        <fullName evidence="1">Uncharacterized protein</fullName>
    </submittedName>
</protein>
<proteinExistence type="predicted"/>
<sequence length="64" mass="7237">MGVFQSTLAIRRRVNNRKRFGGVDLPLSLTCVGQSFLMELEIVSQNKDQQTASCLFSPRVHKDI</sequence>
<name>A0A8T0HD14_CERPU</name>
<gene>
    <name evidence="1" type="ORF">KC19_6G027500</name>
</gene>
<reference evidence="1 2" key="1">
    <citation type="submission" date="2020-06" db="EMBL/GenBank/DDBJ databases">
        <title>WGS assembly of Ceratodon purpureus strain R40.</title>
        <authorList>
            <person name="Carey S.B."/>
            <person name="Jenkins J."/>
            <person name="Shu S."/>
            <person name="Lovell J.T."/>
            <person name="Sreedasyam A."/>
            <person name="Maumus F."/>
            <person name="Tiley G.P."/>
            <person name="Fernandez-Pozo N."/>
            <person name="Barry K."/>
            <person name="Chen C."/>
            <person name="Wang M."/>
            <person name="Lipzen A."/>
            <person name="Daum C."/>
            <person name="Saski C.A."/>
            <person name="Payton A.C."/>
            <person name="Mcbreen J.C."/>
            <person name="Conrad R.E."/>
            <person name="Kollar L.M."/>
            <person name="Olsson S."/>
            <person name="Huttunen S."/>
            <person name="Landis J.B."/>
            <person name="Wickett N.J."/>
            <person name="Johnson M.G."/>
            <person name="Rensing S.A."/>
            <person name="Grimwood J."/>
            <person name="Schmutz J."/>
            <person name="Mcdaniel S.F."/>
        </authorList>
    </citation>
    <scope>NUCLEOTIDE SEQUENCE [LARGE SCALE GENOMIC DNA]</scope>
    <source>
        <strain evidence="1 2">R40</strain>
    </source>
</reference>
<evidence type="ECO:0000313" key="1">
    <source>
        <dbReference type="EMBL" id="KAG0568547.1"/>
    </source>
</evidence>
<comment type="caution">
    <text evidence="1">The sequence shown here is derived from an EMBL/GenBank/DDBJ whole genome shotgun (WGS) entry which is preliminary data.</text>
</comment>
<evidence type="ECO:0000313" key="2">
    <source>
        <dbReference type="Proteomes" id="UP000822688"/>
    </source>
</evidence>
<dbReference type="AlphaFoldDB" id="A0A8T0HD14"/>